<name>A0A494TEP6_SPHPE</name>
<proteinExistence type="predicted"/>
<evidence type="ECO:0000313" key="2">
    <source>
        <dbReference type="Proteomes" id="UP000276254"/>
    </source>
</evidence>
<evidence type="ECO:0000313" key="1">
    <source>
        <dbReference type="EMBL" id="AYJ85784.1"/>
    </source>
</evidence>
<dbReference type="AlphaFoldDB" id="A0A494TEP6"/>
<reference evidence="1 2" key="1">
    <citation type="submission" date="2018-09" db="EMBL/GenBank/DDBJ databases">
        <title>Sphingomonas peninsula sp. nov., isolated from fildes peninsula, Antarctic soil.</title>
        <authorList>
            <person name="Yingchao G."/>
        </authorList>
    </citation>
    <scope>NUCLEOTIDE SEQUENCE [LARGE SCALE GENOMIC DNA]</scope>
    <source>
        <strain evidence="1 2">YZ-8</strain>
    </source>
</reference>
<dbReference type="RefSeq" id="WP_162987027.1">
    <property type="nucleotide sequence ID" value="NZ_CP032829.1"/>
</dbReference>
<sequence length="75" mass="8667">MTTLETRLEECKERDAEKDDKLSALGLCLRLLIPEVQRLDPTNTMLSQVRMLLAQSFPVEVDLPHDMADLLRRIM</sequence>
<dbReference type="Proteomes" id="UP000276254">
    <property type="component" value="Chromosome"/>
</dbReference>
<dbReference type="EMBL" id="CP032829">
    <property type="protein sequence ID" value="AYJ85784.1"/>
    <property type="molecule type" value="Genomic_DNA"/>
</dbReference>
<accession>A0A494TEP6</accession>
<protein>
    <submittedName>
        <fullName evidence="1">Uncharacterized protein</fullName>
    </submittedName>
</protein>
<keyword evidence="2" id="KW-1185">Reference proteome</keyword>
<dbReference type="KEGG" id="spha:D3Y57_07095"/>
<organism evidence="1 2">
    <name type="scientific">Sphingomonas paeninsulae</name>
    <dbReference type="NCBI Taxonomy" id="2319844"/>
    <lineage>
        <taxon>Bacteria</taxon>
        <taxon>Pseudomonadati</taxon>
        <taxon>Pseudomonadota</taxon>
        <taxon>Alphaproteobacteria</taxon>
        <taxon>Sphingomonadales</taxon>
        <taxon>Sphingomonadaceae</taxon>
        <taxon>Sphingomonas</taxon>
    </lineage>
</organism>
<gene>
    <name evidence="1" type="ORF">D3Y57_07095</name>
</gene>